<dbReference type="PANTHER" id="PTHR24421:SF59">
    <property type="entry name" value="OXYGEN SENSOR HISTIDINE KINASE NREB"/>
    <property type="match status" value="1"/>
</dbReference>
<evidence type="ECO:0000256" key="2">
    <source>
        <dbReference type="ARBA" id="ARBA00022777"/>
    </source>
</evidence>
<keyword evidence="1" id="KW-0808">Transferase</keyword>
<keyword evidence="4" id="KW-0472">Membrane</keyword>
<evidence type="ECO:0000256" key="4">
    <source>
        <dbReference type="SAM" id="Phobius"/>
    </source>
</evidence>
<protein>
    <submittedName>
        <fullName evidence="6">Signal transduction histidine kinase</fullName>
    </submittedName>
</protein>
<keyword evidence="7" id="KW-1185">Reference proteome</keyword>
<reference evidence="6 7" key="1">
    <citation type="submission" date="2019-06" db="EMBL/GenBank/DDBJ databases">
        <title>Sequencing the genomes of 1000 actinobacteria strains.</title>
        <authorList>
            <person name="Klenk H.-P."/>
        </authorList>
    </citation>
    <scope>NUCLEOTIDE SEQUENCE [LARGE SCALE GENOMIC DNA]</scope>
    <source>
        <strain evidence="6 7">DSM 45928</strain>
    </source>
</reference>
<evidence type="ECO:0000259" key="5">
    <source>
        <dbReference type="Pfam" id="PF07730"/>
    </source>
</evidence>
<dbReference type="GO" id="GO:0000155">
    <property type="term" value="F:phosphorelay sensor kinase activity"/>
    <property type="evidence" value="ECO:0007669"/>
    <property type="project" value="InterPro"/>
</dbReference>
<dbReference type="GO" id="GO:0016020">
    <property type="term" value="C:membrane"/>
    <property type="evidence" value="ECO:0007669"/>
    <property type="project" value="InterPro"/>
</dbReference>
<evidence type="ECO:0000256" key="1">
    <source>
        <dbReference type="ARBA" id="ARBA00022679"/>
    </source>
</evidence>
<dbReference type="Pfam" id="PF07730">
    <property type="entry name" value="HisKA_3"/>
    <property type="match status" value="1"/>
</dbReference>
<feature type="transmembrane region" description="Helical" evidence="4">
    <location>
        <begin position="166"/>
        <end position="188"/>
    </location>
</feature>
<dbReference type="EMBL" id="VFOW01000001">
    <property type="protein sequence ID" value="TQL76657.1"/>
    <property type="molecule type" value="Genomic_DNA"/>
</dbReference>
<feature type="transmembrane region" description="Helical" evidence="4">
    <location>
        <begin position="36"/>
        <end position="56"/>
    </location>
</feature>
<dbReference type="Gene3D" id="3.30.565.10">
    <property type="entry name" value="Histidine kinase-like ATPase, C-terminal domain"/>
    <property type="match status" value="1"/>
</dbReference>
<keyword evidence="2 6" id="KW-0418">Kinase</keyword>
<gene>
    <name evidence="6" type="ORF">FB566_2191</name>
</gene>
<keyword evidence="3" id="KW-0902">Two-component regulatory system</keyword>
<dbReference type="InterPro" id="IPR036890">
    <property type="entry name" value="HATPase_C_sf"/>
</dbReference>
<sequence>MPPVPTVVYFTHDHWHGCRLSCSNTLGWMKNFGADVWSGVVGSLISVVIGIPIIVMGVSGDAEFAVPVWLWTIGFAILLALQLTCMWLMDVLPRRIILAVFTGQVVLGPILVLLVPRAGWIPVLLVFTAAMSSYLLTPTWSYAIIGLNTATVTVASLISGGDFVEMVIVAAIYALLQLVSVLSTFATLRESRMRRELATAHTELGAASALLAESTRAEERLRISRELHDLVGHQLTALTLELEVARHKANPPVVEHVDRARSVARELLADVRVAVGQLRSSAPDLRETLERIVADLPEPKVHLLIDPEVSVDEQTATTLVRCGQEIITNAIRHARATELWIQIQTDEDGALTLTATDDGLAQANFVLGNGLRGMTERIEALGGRVRFWVDGGFRVAATVPAT</sequence>
<keyword evidence="4" id="KW-0812">Transmembrane</keyword>
<proteinExistence type="predicted"/>
<dbReference type="InterPro" id="IPR050482">
    <property type="entry name" value="Sensor_HK_TwoCompSys"/>
</dbReference>
<feature type="transmembrane region" description="Helical" evidence="4">
    <location>
        <begin position="68"/>
        <end position="89"/>
    </location>
</feature>
<evidence type="ECO:0000256" key="3">
    <source>
        <dbReference type="ARBA" id="ARBA00023012"/>
    </source>
</evidence>
<evidence type="ECO:0000313" key="6">
    <source>
        <dbReference type="EMBL" id="TQL76657.1"/>
    </source>
</evidence>
<dbReference type="GO" id="GO:0046983">
    <property type="term" value="F:protein dimerization activity"/>
    <property type="evidence" value="ECO:0007669"/>
    <property type="project" value="InterPro"/>
</dbReference>
<name>A0A543AVQ2_9ACTN</name>
<accession>A0A543AVQ2</accession>
<dbReference type="PANTHER" id="PTHR24421">
    <property type="entry name" value="NITRATE/NITRITE SENSOR PROTEIN NARX-RELATED"/>
    <property type="match status" value="1"/>
</dbReference>
<dbReference type="InParanoid" id="A0A543AVQ2"/>
<dbReference type="Gene3D" id="1.20.5.1930">
    <property type="match status" value="1"/>
</dbReference>
<feature type="transmembrane region" description="Helical" evidence="4">
    <location>
        <begin position="120"/>
        <end position="137"/>
    </location>
</feature>
<feature type="domain" description="Signal transduction histidine kinase subgroup 3 dimerisation and phosphoacceptor" evidence="5">
    <location>
        <begin position="219"/>
        <end position="281"/>
    </location>
</feature>
<dbReference type="Proteomes" id="UP000317043">
    <property type="component" value="Unassembled WGS sequence"/>
</dbReference>
<dbReference type="CDD" id="cd16917">
    <property type="entry name" value="HATPase_UhpB-NarQ-NarX-like"/>
    <property type="match status" value="1"/>
</dbReference>
<evidence type="ECO:0000313" key="7">
    <source>
        <dbReference type="Proteomes" id="UP000317043"/>
    </source>
</evidence>
<keyword evidence="4" id="KW-1133">Transmembrane helix</keyword>
<dbReference type="InterPro" id="IPR011712">
    <property type="entry name" value="Sig_transdc_His_kin_sub3_dim/P"/>
</dbReference>
<comment type="caution">
    <text evidence="6">The sequence shown here is derived from an EMBL/GenBank/DDBJ whole genome shotgun (WGS) entry which is preliminary data.</text>
</comment>
<organism evidence="6 7">
    <name type="scientific">Stackebrandtia endophytica</name>
    <dbReference type="NCBI Taxonomy" id="1496996"/>
    <lineage>
        <taxon>Bacteria</taxon>
        <taxon>Bacillati</taxon>
        <taxon>Actinomycetota</taxon>
        <taxon>Actinomycetes</taxon>
        <taxon>Glycomycetales</taxon>
        <taxon>Glycomycetaceae</taxon>
        <taxon>Stackebrandtia</taxon>
    </lineage>
</organism>
<feature type="transmembrane region" description="Helical" evidence="4">
    <location>
        <begin position="96"/>
        <end position="114"/>
    </location>
</feature>
<dbReference type="SUPFAM" id="SSF55874">
    <property type="entry name" value="ATPase domain of HSP90 chaperone/DNA topoisomerase II/histidine kinase"/>
    <property type="match status" value="1"/>
</dbReference>
<dbReference type="AlphaFoldDB" id="A0A543AVQ2"/>